<keyword evidence="3" id="KW-1185">Reference proteome</keyword>
<dbReference type="Pfam" id="PF13532">
    <property type="entry name" value="2OG-FeII_Oxy_2"/>
    <property type="match status" value="1"/>
</dbReference>
<proteinExistence type="predicted"/>
<dbReference type="InterPro" id="IPR005123">
    <property type="entry name" value="Oxoglu/Fe-dep_dioxygenase_dom"/>
</dbReference>
<evidence type="ECO:0000313" key="2">
    <source>
        <dbReference type="EMBL" id="MEM5536442.1"/>
    </source>
</evidence>
<dbReference type="SUPFAM" id="SSF51197">
    <property type="entry name" value="Clavaminate synthase-like"/>
    <property type="match status" value="1"/>
</dbReference>
<accession>A0ABU9TTB5</accession>
<dbReference type="GO" id="GO:0051213">
    <property type="term" value="F:dioxygenase activity"/>
    <property type="evidence" value="ECO:0007669"/>
    <property type="project" value="UniProtKB-KW"/>
</dbReference>
<protein>
    <submittedName>
        <fullName evidence="2">Alpha-ketoglutarate-dependent dioxygenase AlkB</fullName>
    </submittedName>
</protein>
<dbReference type="PROSITE" id="PS51471">
    <property type="entry name" value="FE2OG_OXY"/>
    <property type="match status" value="1"/>
</dbReference>
<dbReference type="InterPro" id="IPR032854">
    <property type="entry name" value="ALKBH3"/>
</dbReference>
<sequence>MRSFNTDMTDSLLTKERIQPPDYWLKNDFIAEHDAHAFFTQLLTQLPWRQDKIKMFGKEVEIPRLQVFMGDSGVEYTYSNLTLNTHPWHPTVLEIRNRIQALTGSTFNAALLNYYRNGQDSMGWHQDNEPELGDAPIIASVSLGASRPFMLRHLTDKQRKEQLILNNGSLLWMGPKLQAQWQHSLPKRPTSQSARINLTFRQVLTQKT</sequence>
<name>A0ABU9TTB5_9GAMM</name>
<dbReference type="InterPro" id="IPR037151">
    <property type="entry name" value="AlkB-like_sf"/>
</dbReference>
<dbReference type="PANTHER" id="PTHR31212">
    <property type="entry name" value="ALPHA-KETOGLUTARATE-DEPENDENT DIOXYGENASE ALKB HOMOLOG 3"/>
    <property type="match status" value="1"/>
</dbReference>
<dbReference type="EMBL" id="JBBMRA010000006">
    <property type="protein sequence ID" value="MEM5536442.1"/>
    <property type="molecule type" value="Genomic_DNA"/>
</dbReference>
<comment type="caution">
    <text evidence="2">The sequence shown here is derived from an EMBL/GenBank/DDBJ whole genome shotgun (WGS) entry which is preliminary data.</text>
</comment>
<feature type="domain" description="Fe2OG dioxygenase" evidence="1">
    <location>
        <begin position="106"/>
        <end position="204"/>
    </location>
</feature>
<keyword evidence="2" id="KW-0223">Dioxygenase</keyword>
<keyword evidence="2" id="KW-0560">Oxidoreductase</keyword>
<dbReference type="Proteomes" id="UP001449225">
    <property type="component" value="Unassembled WGS sequence"/>
</dbReference>
<dbReference type="InterPro" id="IPR027450">
    <property type="entry name" value="AlkB-like"/>
</dbReference>
<evidence type="ECO:0000313" key="3">
    <source>
        <dbReference type="Proteomes" id="UP001449225"/>
    </source>
</evidence>
<gene>
    <name evidence="2" type="ORF">WNY58_08570</name>
</gene>
<dbReference type="Gene3D" id="2.60.120.590">
    <property type="entry name" value="Alpha-ketoglutarate-dependent dioxygenase AlkB-like"/>
    <property type="match status" value="1"/>
</dbReference>
<evidence type="ECO:0000259" key="1">
    <source>
        <dbReference type="PROSITE" id="PS51471"/>
    </source>
</evidence>
<organism evidence="2 3">
    <name type="scientific">Neptuniibacter pectenicola</name>
    <dbReference type="NCBI Taxonomy" id="1806669"/>
    <lineage>
        <taxon>Bacteria</taxon>
        <taxon>Pseudomonadati</taxon>
        <taxon>Pseudomonadota</taxon>
        <taxon>Gammaproteobacteria</taxon>
        <taxon>Oceanospirillales</taxon>
        <taxon>Oceanospirillaceae</taxon>
        <taxon>Neptuniibacter</taxon>
    </lineage>
</organism>
<dbReference type="PANTHER" id="PTHR31212:SF4">
    <property type="entry name" value="ALPHA-KETOGLUTARATE-DEPENDENT DIOXYGENASE ALKB HOMOLOG 3"/>
    <property type="match status" value="1"/>
</dbReference>
<dbReference type="RefSeq" id="WP_342854295.1">
    <property type="nucleotide sequence ID" value="NZ_JBBMRA010000006.1"/>
</dbReference>
<reference evidence="2 3" key="1">
    <citation type="submission" date="2024-03" db="EMBL/GenBank/DDBJ databases">
        <title>Community enrichment and isolation of bacterial strains for fucoidan degradation.</title>
        <authorList>
            <person name="Sichert A."/>
        </authorList>
    </citation>
    <scope>NUCLEOTIDE SEQUENCE [LARGE SCALE GENOMIC DNA]</scope>
    <source>
        <strain evidence="2 3">AS76</strain>
    </source>
</reference>